<dbReference type="PANTHER" id="PTHR11606">
    <property type="entry name" value="GLUTAMATE DEHYDROGENASE"/>
    <property type="match status" value="1"/>
</dbReference>
<evidence type="ECO:0000256" key="5">
    <source>
        <dbReference type="PIRSR" id="PIRSR000185-2"/>
    </source>
</evidence>
<feature type="site" description="Important for catalysis" evidence="6">
    <location>
        <position position="113"/>
    </location>
</feature>
<dbReference type="GO" id="GO:0000166">
    <property type="term" value="F:nucleotide binding"/>
    <property type="evidence" value="ECO:0007669"/>
    <property type="project" value="UniProtKB-KW"/>
</dbReference>
<dbReference type="Gene3D" id="3.40.50.10860">
    <property type="entry name" value="Leucine Dehydrogenase, chain A, domain 1"/>
    <property type="match status" value="1"/>
</dbReference>
<dbReference type="AlphaFoldDB" id="A0A317FEE9"/>
<dbReference type="InterPro" id="IPR006097">
    <property type="entry name" value="Glu/Leu/Phe/Val/Trp_DH_dimer"/>
</dbReference>
<organism evidence="9 10">
    <name type="scientific">Falsiroseomonas bella</name>
    <dbReference type="NCBI Taxonomy" id="2184016"/>
    <lineage>
        <taxon>Bacteria</taxon>
        <taxon>Pseudomonadati</taxon>
        <taxon>Pseudomonadota</taxon>
        <taxon>Alphaproteobacteria</taxon>
        <taxon>Acetobacterales</taxon>
        <taxon>Roseomonadaceae</taxon>
        <taxon>Falsiroseomonas</taxon>
    </lineage>
</organism>
<sequence length="368" mass="37991">MTDPFSFADDLGPEAVVHVHHPALGLRAVVAVDNTACGPAIGGVRMAADADAQEAFRLARAMTLKNAAAGLPHGGGKAVIIADPWQPRAAKEALVRAFARAIRSLDAYIPGPDMGTDETCMAWLRDEIGRAVGLPRVLGGIPLDEIGATGLGLATAVEVAAERIGLTLRGARVAVQGFGAVGRNAARELVARGAVLVAASDSTGTVADPAGLDVAALCRLKLAGGALRDHDRGRKGPPDDLLAVPCDIWIPAARPDVVRADNVGMLDARLVAQGANIPFTPQAEAALQARGVLVLPDFIANAGGVICAAVEYAGGSETEALARIVERIRRNTAAVLDEAASGRTAPRAAAVALAERRIRQAMALRRFR</sequence>
<dbReference type="InterPro" id="IPR036291">
    <property type="entry name" value="NAD(P)-bd_dom_sf"/>
</dbReference>
<dbReference type="InterPro" id="IPR006095">
    <property type="entry name" value="Glu/Leu/Phe/Val/Trp_DH"/>
</dbReference>
<protein>
    <recommendedName>
        <fullName evidence="3">Glutamate dehydrogenase</fullName>
    </recommendedName>
</protein>
<feature type="binding site" evidence="5">
    <location>
        <position position="149"/>
    </location>
    <ligand>
        <name>NAD(+)</name>
        <dbReference type="ChEBI" id="CHEBI:57540"/>
    </ligand>
</feature>
<dbReference type="Pfam" id="PF02812">
    <property type="entry name" value="ELFV_dehydrog_N"/>
    <property type="match status" value="1"/>
</dbReference>
<accession>A0A317FEE9</accession>
<proteinExistence type="inferred from homology"/>
<dbReference type="SMART" id="SM00839">
    <property type="entry name" value="ELFV_dehydrog"/>
    <property type="match status" value="1"/>
</dbReference>
<dbReference type="Gene3D" id="3.40.50.720">
    <property type="entry name" value="NAD(P)-binding Rossmann-like Domain"/>
    <property type="match status" value="1"/>
</dbReference>
<gene>
    <name evidence="9" type="ORF">DFH01_20520</name>
</gene>
<dbReference type="PIRSF" id="PIRSF000185">
    <property type="entry name" value="Glu_DH"/>
    <property type="match status" value="1"/>
</dbReference>
<feature type="domain" description="Glutamate/phenylalanine/leucine/valine/L-tryptophan dehydrogenase C-terminal" evidence="8">
    <location>
        <begin position="140"/>
        <end position="366"/>
    </location>
</feature>
<reference evidence="10" key="1">
    <citation type="submission" date="2018-05" db="EMBL/GenBank/DDBJ databases">
        <authorList>
            <person name="Du Z."/>
            <person name="Wang X."/>
        </authorList>
    </citation>
    <scope>NUCLEOTIDE SEQUENCE [LARGE SCALE GENOMIC DNA]</scope>
    <source>
        <strain evidence="10">CQN31</strain>
    </source>
</reference>
<keyword evidence="5" id="KW-0520">NAD</keyword>
<keyword evidence="2 3" id="KW-0560">Oxidoreductase</keyword>
<dbReference type="OrthoDB" id="9803297at2"/>
<evidence type="ECO:0000256" key="3">
    <source>
        <dbReference type="PIRNR" id="PIRNR000185"/>
    </source>
</evidence>
<dbReference type="InterPro" id="IPR046346">
    <property type="entry name" value="Aminoacid_DH-like_N_sf"/>
</dbReference>
<dbReference type="RefSeq" id="WP_109872312.1">
    <property type="nucleotide sequence ID" value="NZ_QGNA01000004.1"/>
</dbReference>
<evidence type="ECO:0000256" key="1">
    <source>
        <dbReference type="ARBA" id="ARBA00006382"/>
    </source>
</evidence>
<dbReference type="SUPFAM" id="SSF51735">
    <property type="entry name" value="NAD(P)-binding Rossmann-fold domains"/>
    <property type="match status" value="1"/>
</dbReference>
<keyword evidence="10" id="KW-1185">Reference proteome</keyword>
<keyword evidence="5" id="KW-0547">Nucleotide-binding</keyword>
<feature type="binding site" evidence="5">
    <location>
        <position position="65"/>
    </location>
    <ligand>
        <name>substrate</name>
    </ligand>
</feature>
<dbReference type="GO" id="GO:0006538">
    <property type="term" value="P:L-glutamate catabolic process"/>
    <property type="evidence" value="ECO:0007669"/>
    <property type="project" value="TreeGrafter"/>
</dbReference>
<feature type="active site" description="Proton donor" evidence="4">
    <location>
        <position position="77"/>
    </location>
</feature>
<comment type="caution">
    <text evidence="9">The sequence shown here is derived from an EMBL/GenBank/DDBJ whole genome shotgun (WGS) entry which is preliminary data.</text>
</comment>
<evidence type="ECO:0000256" key="7">
    <source>
        <dbReference type="RuleBase" id="RU004417"/>
    </source>
</evidence>
<evidence type="ECO:0000313" key="9">
    <source>
        <dbReference type="EMBL" id="PWS35946.1"/>
    </source>
</evidence>
<dbReference type="EMBL" id="QGNA01000004">
    <property type="protein sequence ID" value="PWS35946.1"/>
    <property type="molecule type" value="Genomic_DNA"/>
</dbReference>
<dbReference type="InterPro" id="IPR033524">
    <property type="entry name" value="Glu/Leu/Phe/Val_DH_AS"/>
</dbReference>
<dbReference type="Pfam" id="PF00208">
    <property type="entry name" value="ELFV_dehydrog"/>
    <property type="match status" value="1"/>
</dbReference>
<dbReference type="PANTHER" id="PTHR11606:SF13">
    <property type="entry name" value="GLUTAMATE DEHYDROGENASE 1, MITOCHONDRIAL"/>
    <property type="match status" value="1"/>
</dbReference>
<evidence type="ECO:0000256" key="2">
    <source>
        <dbReference type="ARBA" id="ARBA00023002"/>
    </source>
</evidence>
<evidence type="ECO:0000256" key="4">
    <source>
        <dbReference type="PIRSR" id="PIRSR000185-1"/>
    </source>
</evidence>
<evidence type="ECO:0000256" key="6">
    <source>
        <dbReference type="PIRSR" id="PIRSR000185-3"/>
    </source>
</evidence>
<dbReference type="GO" id="GO:0004352">
    <property type="term" value="F:glutamate dehydrogenase (NAD+) activity"/>
    <property type="evidence" value="ECO:0007669"/>
    <property type="project" value="TreeGrafter"/>
</dbReference>
<name>A0A317FEE9_9PROT</name>
<dbReference type="SUPFAM" id="SSF53223">
    <property type="entry name" value="Aminoacid dehydrogenase-like, N-terminal domain"/>
    <property type="match status" value="1"/>
</dbReference>
<evidence type="ECO:0000313" key="10">
    <source>
        <dbReference type="Proteomes" id="UP000245765"/>
    </source>
</evidence>
<dbReference type="Proteomes" id="UP000245765">
    <property type="component" value="Unassembled WGS sequence"/>
</dbReference>
<dbReference type="PRINTS" id="PR00082">
    <property type="entry name" value="GLFDHDRGNASE"/>
</dbReference>
<dbReference type="InterPro" id="IPR006096">
    <property type="entry name" value="Glu/Leu/Phe/Val/Trp_DH_C"/>
</dbReference>
<comment type="similarity">
    <text evidence="1 3 7">Belongs to the Glu/Leu/Phe/Val dehydrogenases family.</text>
</comment>
<dbReference type="PROSITE" id="PS00074">
    <property type="entry name" value="GLFV_DEHYDROGENASE"/>
    <property type="match status" value="1"/>
</dbReference>
<evidence type="ECO:0000259" key="8">
    <source>
        <dbReference type="SMART" id="SM00839"/>
    </source>
</evidence>
<dbReference type="InterPro" id="IPR014362">
    <property type="entry name" value="Glu_DH"/>
</dbReference>